<dbReference type="AlphaFoldDB" id="A0A0C9SVA2"/>
<name>A0A0C9SVA2_PAXIN</name>
<dbReference type="PROSITE" id="PS50082">
    <property type="entry name" value="WD_REPEATS_2"/>
    <property type="match status" value="2"/>
</dbReference>
<organism evidence="2 3">
    <name type="scientific">Paxillus involutus ATCC 200175</name>
    <dbReference type="NCBI Taxonomy" id="664439"/>
    <lineage>
        <taxon>Eukaryota</taxon>
        <taxon>Fungi</taxon>
        <taxon>Dikarya</taxon>
        <taxon>Basidiomycota</taxon>
        <taxon>Agaricomycotina</taxon>
        <taxon>Agaricomycetes</taxon>
        <taxon>Agaricomycetidae</taxon>
        <taxon>Boletales</taxon>
        <taxon>Paxilineae</taxon>
        <taxon>Paxillaceae</taxon>
        <taxon>Paxillus</taxon>
    </lineage>
</organism>
<dbReference type="EMBL" id="KN819354">
    <property type="protein sequence ID" value="KIJ13209.1"/>
    <property type="molecule type" value="Genomic_DNA"/>
</dbReference>
<dbReference type="PANTHER" id="PTHR19879:SF9">
    <property type="entry name" value="TRANSCRIPTION INITIATION FACTOR TFIID SUBUNIT 5"/>
    <property type="match status" value="1"/>
</dbReference>
<keyword evidence="3" id="KW-1185">Reference proteome</keyword>
<feature type="non-terminal residue" evidence="2">
    <location>
        <position position="1"/>
    </location>
</feature>
<gene>
    <name evidence="2" type="ORF">PAXINDRAFT_31193</name>
</gene>
<evidence type="ECO:0000313" key="2">
    <source>
        <dbReference type="EMBL" id="KIJ13209.1"/>
    </source>
</evidence>
<protein>
    <recommendedName>
        <fullName evidence="4">WD40 repeat-like protein</fullName>
    </recommendedName>
</protein>
<dbReference type="InterPro" id="IPR036322">
    <property type="entry name" value="WD40_repeat_dom_sf"/>
</dbReference>
<feature type="non-terminal residue" evidence="2">
    <location>
        <position position="67"/>
    </location>
</feature>
<dbReference type="PANTHER" id="PTHR19879">
    <property type="entry name" value="TRANSCRIPTION INITIATION FACTOR TFIID"/>
    <property type="match status" value="1"/>
</dbReference>
<dbReference type="Pfam" id="PF00400">
    <property type="entry name" value="WD40"/>
    <property type="match status" value="2"/>
</dbReference>
<dbReference type="InterPro" id="IPR015943">
    <property type="entry name" value="WD40/YVTN_repeat-like_dom_sf"/>
</dbReference>
<evidence type="ECO:0000256" key="1">
    <source>
        <dbReference type="PROSITE-ProRule" id="PRU00221"/>
    </source>
</evidence>
<dbReference type="Proteomes" id="UP000053647">
    <property type="component" value="Unassembled WGS sequence"/>
</dbReference>
<reference evidence="3" key="2">
    <citation type="submission" date="2015-01" db="EMBL/GenBank/DDBJ databases">
        <title>Evolutionary Origins and Diversification of the Mycorrhizal Mutualists.</title>
        <authorList>
            <consortium name="DOE Joint Genome Institute"/>
            <consortium name="Mycorrhizal Genomics Consortium"/>
            <person name="Kohler A."/>
            <person name="Kuo A."/>
            <person name="Nagy L.G."/>
            <person name="Floudas D."/>
            <person name="Copeland A."/>
            <person name="Barry K.W."/>
            <person name="Cichocki N."/>
            <person name="Veneault-Fourrey C."/>
            <person name="LaButti K."/>
            <person name="Lindquist E.A."/>
            <person name="Lipzen A."/>
            <person name="Lundell T."/>
            <person name="Morin E."/>
            <person name="Murat C."/>
            <person name="Riley R."/>
            <person name="Ohm R."/>
            <person name="Sun H."/>
            <person name="Tunlid A."/>
            <person name="Henrissat B."/>
            <person name="Grigoriev I.V."/>
            <person name="Hibbett D.S."/>
            <person name="Martin F."/>
        </authorList>
    </citation>
    <scope>NUCLEOTIDE SEQUENCE [LARGE SCALE GENOMIC DNA]</scope>
    <source>
        <strain evidence="3">ATCC 200175</strain>
    </source>
</reference>
<dbReference type="OrthoDB" id="1367865at2759"/>
<dbReference type="SUPFAM" id="SSF50978">
    <property type="entry name" value="WD40 repeat-like"/>
    <property type="match status" value="1"/>
</dbReference>
<sequence length="67" mass="7308">CISLSPDGTKLASASYDRTVHFWATASGDPIGEQLEHEDYGWAVVFSPSGEFVACGEYSGKILMWHV</sequence>
<dbReference type="PROSITE" id="PS50294">
    <property type="entry name" value="WD_REPEATS_REGION"/>
    <property type="match status" value="2"/>
</dbReference>
<feature type="repeat" description="WD" evidence="1">
    <location>
        <begin position="34"/>
        <end position="67"/>
    </location>
</feature>
<dbReference type="InterPro" id="IPR001680">
    <property type="entry name" value="WD40_rpt"/>
</dbReference>
<evidence type="ECO:0000313" key="3">
    <source>
        <dbReference type="Proteomes" id="UP000053647"/>
    </source>
</evidence>
<proteinExistence type="predicted"/>
<dbReference type="HOGENOM" id="CLU_000288_57_30_1"/>
<keyword evidence="1" id="KW-0853">WD repeat</keyword>
<reference evidence="2 3" key="1">
    <citation type="submission" date="2014-06" db="EMBL/GenBank/DDBJ databases">
        <authorList>
            <consortium name="DOE Joint Genome Institute"/>
            <person name="Kuo A."/>
            <person name="Kohler A."/>
            <person name="Nagy L.G."/>
            <person name="Floudas D."/>
            <person name="Copeland A."/>
            <person name="Barry K.W."/>
            <person name="Cichocki N."/>
            <person name="Veneault-Fourrey C."/>
            <person name="LaButti K."/>
            <person name="Lindquist E.A."/>
            <person name="Lipzen A."/>
            <person name="Lundell T."/>
            <person name="Morin E."/>
            <person name="Murat C."/>
            <person name="Sun H."/>
            <person name="Tunlid A."/>
            <person name="Henrissat B."/>
            <person name="Grigoriev I.V."/>
            <person name="Hibbett D.S."/>
            <person name="Martin F."/>
            <person name="Nordberg H.P."/>
            <person name="Cantor M.N."/>
            <person name="Hua S.X."/>
        </authorList>
    </citation>
    <scope>NUCLEOTIDE SEQUENCE [LARGE SCALE GENOMIC DNA]</scope>
    <source>
        <strain evidence="2 3">ATCC 200175</strain>
    </source>
</reference>
<evidence type="ECO:0008006" key="4">
    <source>
        <dbReference type="Google" id="ProtNLM"/>
    </source>
</evidence>
<accession>A0A0C9SVA2</accession>
<feature type="repeat" description="WD" evidence="1">
    <location>
        <begin position="1"/>
        <end position="33"/>
    </location>
</feature>
<dbReference type="Gene3D" id="2.130.10.10">
    <property type="entry name" value="YVTN repeat-like/Quinoprotein amine dehydrogenase"/>
    <property type="match status" value="1"/>
</dbReference>